<dbReference type="PANTHER" id="PTHR12468:SF2">
    <property type="entry name" value="GPI MANNOSYLTRANSFERASE 2"/>
    <property type="match status" value="1"/>
</dbReference>
<gene>
    <name evidence="12" type="ORF">GBAR_LOCUS19769</name>
</gene>
<name>A0AA35STT1_GEOBA</name>
<accession>A0AA35STT1</accession>
<proteinExistence type="inferred from homology"/>
<keyword evidence="10 11" id="KW-0472">Membrane</keyword>
<dbReference type="Pfam" id="PF04188">
    <property type="entry name" value="Mannosyl_trans2"/>
    <property type="match status" value="1"/>
</dbReference>
<comment type="similarity">
    <text evidence="3 11">Belongs to the PIGV family.</text>
</comment>
<feature type="transmembrane region" description="Helical" evidence="11">
    <location>
        <begin position="457"/>
        <end position="478"/>
    </location>
</feature>
<evidence type="ECO:0000256" key="7">
    <source>
        <dbReference type="ARBA" id="ARBA00022692"/>
    </source>
</evidence>
<keyword evidence="9 11" id="KW-1133">Transmembrane helix</keyword>
<evidence type="ECO:0000256" key="10">
    <source>
        <dbReference type="ARBA" id="ARBA00023136"/>
    </source>
</evidence>
<dbReference type="GO" id="GO:0000009">
    <property type="term" value="F:alpha-1,6-mannosyltransferase activity"/>
    <property type="evidence" value="ECO:0007669"/>
    <property type="project" value="InterPro"/>
</dbReference>
<dbReference type="Proteomes" id="UP001174909">
    <property type="component" value="Unassembled WGS sequence"/>
</dbReference>
<evidence type="ECO:0000256" key="3">
    <source>
        <dbReference type="ARBA" id="ARBA00008698"/>
    </source>
</evidence>
<dbReference type="PANTHER" id="PTHR12468">
    <property type="entry name" value="GPI MANNOSYLTRANSFERASE 2"/>
    <property type="match status" value="1"/>
</dbReference>
<feature type="transmembrane region" description="Helical" evidence="11">
    <location>
        <begin position="134"/>
        <end position="155"/>
    </location>
</feature>
<feature type="transmembrane region" description="Helical" evidence="11">
    <location>
        <begin position="100"/>
        <end position="122"/>
    </location>
</feature>
<reference evidence="12" key="1">
    <citation type="submission" date="2023-03" db="EMBL/GenBank/DDBJ databases">
        <authorList>
            <person name="Steffen K."/>
            <person name="Cardenas P."/>
        </authorList>
    </citation>
    <scope>NUCLEOTIDE SEQUENCE</scope>
</reference>
<evidence type="ECO:0000256" key="1">
    <source>
        <dbReference type="ARBA" id="ARBA00004477"/>
    </source>
</evidence>
<keyword evidence="7 11" id="KW-0812">Transmembrane</keyword>
<sequence>MIFLMKPEAARMKSELKQLIILAKDSLCVLRLAFVFKLAMFVGQMVSNALVPDHQGSMDDVEMKTYRHPQHDLVTETLLGGCDNWDSEYFIFIATHGYPFLQTMAFFPLYPCLMWLVGRTLLWPLSFLLPDRSLFLVAGTLVNLCAFPLAAAALYLLTLSVSRNQRFSLYAVLLFCVNPASVFMSTVYTETLFSLFTFAGLCFLTQRYSWGASLFFSLASATRANGIVLAGFIGYYHLHRLYQNTSISKSLTFRTLKFVGKAVVCGVQCLVVVLPFLLFQLYSYWKFCHLPASRGEGTYEWCQRSLPLAYSYIQQHYWNVGFLRYYEWKQTPNFLLAFPGLWLSLSTLYSYCCGNTGIYRGLKGSCFGTLAYAVHLVFLVGFGMLNMHVQVLTRFLFSSSPLLYWFAAGVLCDALPGLPSSPPSSLSLTHLAKPIVTSLLPPFGYNQSRSLHKAQLIVLYFLSYVVIGFILHCNFYPWT</sequence>
<keyword evidence="4 11" id="KW-0337">GPI-anchor biosynthesis</keyword>
<keyword evidence="8 11" id="KW-0256">Endoplasmic reticulum</keyword>
<evidence type="ECO:0000256" key="4">
    <source>
        <dbReference type="ARBA" id="ARBA00022502"/>
    </source>
</evidence>
<dbReference type="GO" id="GO:0005789">
    <property type="term" value="C:endoplasmic reticulum membrane"/>
    <property type="evidence" value="ECO:0007669"/>
    <property type="project" value="UniProtKB-SubCell"/>
</dbReference>
<dbReference type="GO" id="GO:0006506">
    <property type="term" value="P:GPI anchor biosynthetic process"/>
    <property type="evidence" value="ECO:0007669"/>
    <property type="project" value="UniProtKB-KW"/>
</dbReference>
<dbReference type="AlphaFoldDB" id="A0AA35STT1"/>
<feature type="transmembrane region" description="Helical" evidence="11">
    <location>
        <begin position="214"/>
        <end position="238"/>
    </location>
</feature>
<protein>
    <recommendedName>
        <fullName evidence="11">GPI mannosyltransferase 2</fullName>
        <ecNumber evidence="11">2.4.1.-</ecNumber>
    </recommendedName>
</protein>
<evidence type="ECO:0000313" key="12">
    <source>
        <dbReference type="EMBL" id="CAI8035207.1"/>
    </source>
</evidence>
<comment type="pathway">
    <text evidence="2 11">Glycolipid biosynthesis; glycosylphosphatidylinositol-anchor biosynthesis.</text>
</comment>
<dbReference type="EC" id="2.4.1.-" evidence="11"/>
<comment type="function">
    <text evidence="11">Mannosyltransferase involved in glycosylphosphatidylinositol-anchor biosynthesis.</text>
</comment>
<evidence type="ECO:0000256" key="6">
    <source>
        <dbReference type="ARBA" id="ARBA00022679"/>
    </source>
</evidence>
<dbReference type="GO" id="GO:0031501">
    <property type="term" value="C:mannosyltransferase complex"/>
    <property type="evidence" value="ECO:0007669"/>
    <property type="project" value="TreeGrafter"/>
</dbReference>
<comment type="caution">
    <text evidence="12">The sequence shown here is derived from an EMBL/GenBank/DDBJ whole genome shotgun (WGS) entry which is preliminary data.</text>
</comment>
<evidence type="ECO:0000313" key="13">
    <source>
        <dbReference type="Proteomes" id="UP001174909"/>
    </source>
</evidence>
<evidence type="ECO:0000256" key="5">
    <source>
        <dbReference type="ARBA" id="ARBA00022676"/>
    </source>
</evidence>
<feature type="transmembrane region" description="Helical" evidence="11">
    <location>
        <begin position="167"/>
        <end position="184"/>
    </location>
</feature>
<evidence type="ECO:0000256" key="8">
    <source>
        <dbReference type="ARBA" id="ARBA00022824"/>
    </source>
</evidence>
<feature type="transmembrane region" description="Helical" evidence="11">
    <location>
        <begin position="334"/>
        <end position="352"/>
    </location>
</feature>
<evidence type="ECO:0000256" key="2">
    <source>
        <dbReference type="ARBA" id="ARBA00004687"/>
    </source>
</evidence>
<dbReference type="GO" id="GO:0004376">
    <property type="term" value="F:GPI mannosyltransferase activity"/>
    <property type="evidence" value="ECO:0007669"/>
    <property type="project" value="InterPro"/>
</dbReference>
<comment type="subcellular location">
    <subcellularLocation>
        <location evidence="1 11">Endoplasmic reticulum membrane</location>
        <topology evidence="1 11">Multi-pass membrane protein</topology>
    </subcellularLocation>
</comment>
<keyword evidence="5 11" id="KW-0328">Glycosyltransferase</keyword>
<evidence type="ECO:0000256" key="9">
    <source>
        <dbReference type="ARBA" id="ARBA00022989"/>
    </source>
</evidence>
<dbReference type="EMBL" id="CASHTH010002780">
    <property type="protein sequence ID" value="CAI8035207.1"/>
    <property type="molecule type" value="Genomic_DNA"/>
</dbReference>
<dbReference type="InterPro" id="IPR007315">
    <property type="entry name" value="PIG-V/Gpi18"/>
</dbReference>
<feature type="transmembrane region" description="Helical" evidence="11">
    <location>
        <begin position="364"/>
        <end position="382"/>
    </location>
</feature>
<keyword evidence="6 11" id="KW-0808">Transferase</keyword>
<organism evidence="12 13">
    <name type="scientific">Geodia barretti</name>
    <name type="common">Barrett's horny sponge</name>
    <dbReference type="NCBI Taxonomy" id="519541"/>
    <lineage>
        <taxon>Eukaryota</taxon>
        <taxon>Metazoa</taxon>
        <taxon>Porifera</taxon>
        <taxon>Demospongiae</taxon>
        <taxon>Heteroscleromorpha</taxon>
        <taxon>Tetractinellida</taxon>
        <taxon>Astrophorina</taxon>
        <taxon>Geodiidae</taxon>
        <taxon>Geodia</taxon>
    </lineage>
</organism>
<evidence type="ECO:0000256" key="11">
    <source>
        <dbReference type="RuleBase" id="RU363112"/>
    </source>
</evidence>
<feature type="transmembrane region" description="Helical" evidence="11">
    <location>
        <begin position="258"/>
        <end position="282"/>
    </location>
</feature>
<keyword evidence="13" id="KW-1185">Reference proteome</keyword>